<accession>A0A916Z5T6</accession>
<evidence type="ECO:0000256" key="4">
    <source>
        <dbReference type="ARBA" id="ARBA00022840"/>
    </source>
</evidence>
<reference evidence="8" key="2">
    <citation type="submission" date="2020-09" db="EMBL/GenBank/DDBJ databases">
        <authorList>
            <person name="Sun Q."/>
            <person name="Zhou Y."/>
        </authorList>
    </citation>
    <scope>NUCLEOTIDE SEQUENCE</scope>
    <source>
        <strain evidence="8">CGMCC 1.15958</strain>
    </source>
</reference>
<dbReference type="PANTHER" id="PTHR47959">
    <property type="entry name" value="ATP-DEPENDENT RNA HELICASE RHLE-RELATED"/>
    <property type="match status" value="1"/>
</dbReference>
<dbReference type="Pfam" id="PF00270">
    <property type="entry name" value="DEAD"/>
    <property type="match status" value="1"/>
</dbReference>
<dbReference type="GO" id="GO:0005829">
    <property type="term" value="C:cytosol"/>
    <property type="evidence" value="ECO:0007669"/>
    <property type="project" value="TreeGrafter"/>
</dbReference>
<proteinExistence type="inferred from homology"/>
<dbReference type="GO" id="GO:0003724">
    <property type="term" value="F:RNA helicase activity"/>
    <property type="evidence" value="ECO:0007669"/>
    <property type="project" value="TreeGrafter"/>
</dbReference>
<dbReference type="SMART" id="SM00490">
    <property type="entry name" value="HELICc"/>
    <property type="match status" value="1"/>
</dbReference>
<dbReference type="GO" id="GO:0003676">
    <property type="term" value="F:nucleic acid binding"/>
    <property type="evidence" value="ECO:0007669"/>
    <property type="project" value="InterPro"/>
</dbReference>
<dbReference type="Proteomes" id="UP000609064">
    <property type="component" value="Unassembled WGS sequence"/>
</dbReference>
<protein>
    <submittedName>
        <fullName evidence="8">Helicase</fullName>
    </submittedName>
</protein>
<evidence type="ECO:0000256" key="3">
    <source>
        <dbReference type="ARBA" id="ARBA00022806"/>
    </source>
</evidence>
<dbReference type="Pfam" id="PF03880">
    <property type="entry name" value="DbpA"/>
    <property type="match status" value="1"/>
</dbReference>
<dbReference type="SUPFAM" id="SSF52540">
    <property type="entry name" value="P-loop containing nucleoside triphosphate hydrolases"/>
    <property type="match status" value="1"/>
</dbReference>
<dbReference type="SMART" id="SM00487">
    <property type="entry name" value="DEXDc"/>
    <property type="match status" value="1"/>
</dbReference>
<dbReference type="InterPro" id="IPR014001">
    <property type="entry name" value="Helicase_ATP-bd"/>
</dbReference>
<keyword evidence="3 8" id="KW-0347">Helicase</keyword>
<dbReference type="CDD" id="cd18787">
    <property type="entry name" value="SF2_C_DEAD"/>
    <property type="match status" value="1"/>
</dbReference>
<dbReference type="RefSeq" id="WP_188769972.1">
    <property type="nucleotide sequence ID" value="NZ_BMKK01000013.1"/>
</dbReference>
<evidence type="ECO:0000256" key="1">
    <source>
        <dbReference type="ARBA" id="ARBA00022741"/>
    </source>
</evidence>
<keyword evidence="2" id="KW-0378">Hydrolase</keyword>
<evidence type="ECO:0000256" key="5">
    <source>
        <dbReference type="ARBA" id="ARBA00038437"/>
    </source>
</evidence>
<dbReference type="InterPro" id="IPR050079">
    <property type="entry name" value="DEAD_box_RNA_helicase"/>
</dbReference>
<dbReference type="InterPro" id="IPR005580">
    <property type="entry name" value="DbpA/CsdA_RNA-bd_dom"/>
</dbReference>
<feature type="domain" description="Helicase C-terminal" evidence="7">
    <location>
        <begin position="222"/>
        <end position="372"/>
    </location>
</feature>
<dbReference type="CDD" id="cd00268">
    <property type="entry name" value="DEADc"/>
    <property type="match status" value="1"/>
</dbReference>
<dbReference type="InterPro" id="IPR044742">
    <property type="entry name" value="DEAD/DEAH_RhlB"/>
</dbReference>
<dbReference type="AlphaFoldDB" id="A0A916Z5T6"/>
<keyword evidence="4" id="KW-0067">ATP-binding</keyword>
<keyword evidence="9" id="KW-1185">Reference proteome</keyword>
<sequence length="442" mass="49541">MDIHQQHSQILANLGIEKLNPMQVSAQKAITARNSDTLLLAPTGSGKTLGFLLPVLQLLKADQAKVQCLILAPSRELALQIEQVWRKMSTGFKVNVCYGGHPMATEIQNLSTPPALLIGTPGRIADHITRNTFALDGITTLVLDEFDKSLDLGFHDQMSFIIENLPNLNKRVLVSATAGIEIPEFTGLTEPKVLDFLPEKNTENEQLTMKLVISDEKDKLDTVFDLVCSLNSEAALIFCNHRDAAERTSEFLNQKGIVATFYHGGMEQDARERALIRFRNGSVNYLVTTDLAARGLDIPEMKHVIHYHLPLQAHEFVHRNGRTARMHASGTSYLIFSIDEERPAYVDKNLEELVLSKRYPLPQLPEYQTLYISGGKKNKLNKIDIVGFLSQKGQLEKGDLGLIEVKDFTSFAAVKRTKVKALLQLIREEKMKGKKYKIEIAR</sequence>
<dbReference type="Pfam" id="PF00271">
    <property type="entry name" value="Helicase_C"/>
    <property type="match status" value="1"/>
</dbReference>
<dbReference type="InterPro" id="IPR012677">
    <property type="entry name" value="Nucleotide-bd_a/b_plait_sf"/>
</dbReference>
<comment type="caution">
    <text evidence="8">The sequence shown here is derived from an EMBL/GenBank/DDBJ whole genome shotgun (WGS) entry which is preliminary data.</text>
</comment>
<gene>
    <name evidence="8" type="primary">dbpA</name>
    <name evidence="8" type="ORF">GCM10011514_46440</name>
</gene>
<dbReference type="Gene3D" id="3.40.50.300">
    <property type="entry name" value="P-loop containing nucleotide triphosphate hydrolases"/>
    <property type="match status" value="2"/>
</dbReference>
<keyword evidence="1" id="KW-0547">Nucleotide-binding</keyword>
<dbReference type="GO" id="GO:0005524">
    <property type="term" value="F:ATP binding"/>
    <property type="evidence" value="ECO:0007669"/>
    <property type="project" value="UniProtKB-KW"/>
</dbReference>
<dbReference type="EMBL" id="BMKK01000013">
    <property type="protein sequence ID" value="GGD77193.1"/>
    <property type="molecule type" value="Genomic_DNA"/>
</dbReference>
<evidence type="ECO:0000256" key="2">
    <source>
        <dbReference type="ARBA" id="ARBA00022801"/>
    </source>
</evidence>
<dbReference type="InterPro" id="IPR027417">
    <property type="entry name" value="P-loop_NTPase"/>
</dbReference>
<name>A0A916Z5T6_9BACT</name>
<organism evidence="8 9">
    <name type="scientific">Emticicia aquatilis</name>
    <dbReference type="NCBI Taxonomy" id="1537369"/>
    <lineage>
        <taxon>Bacteria</taxon>
        <taxon>Pseudomonadati</taxon>
        <taxon>Bacteroidota</taxon>
        <taxon>Cytophagia</taxon>
        <taxon>Cytophagales</taxon>
        <taxon>Leadbetterellaceae</taxon>
        <taxon>Emticicia</taxon>
    </lineage>
</organism>
<evidence type="ECO:0000259" key="6">
    <source>
        <dbReference type="PROSITE" id="PS51192"/>
    </source>
</evidence>
<feature type="domain" description="Helicase ATP-binding" evidence="6">
    <location>
        <begin position="28"/>
        <end position="196"/>
    </location>
</feature>
<dbReference type="PROSITE" id="PS51194">
    <property type="entry name" value="HELICASE_CTER"/>
    <property type="match status" value="1"/>
</dbReference>
<dbReference type="InterPro" id="IPR001650">
    <property type="entry name" value="Helicase_C-like"/>
</dbReference>
<comment type="similarity">
    <text evidence="5">Belongs to the DEAD box helicase family.</text>
</comment>
<dbReference type="Gene3D" id="3.30.70.330">
    <property type="match status" value="1"/>
</dbReference>
<evidence type="ECO:0000313" key="9">
    <source>
        <dbReference type="Proteomes" id="UP000609064"/>
    </source>
</evidence>
<reference evidence="8" key="1">
    <citation type="journal article" date="2014" name="Int. J. Syst. Evol. Microbiol.">
        <title>Complete genome sequence of Corynebacterium casei LMG S-19264T (=DSM 44701T), isolated from a smear-ripened cheese.</title>
        <authorList>
            <consortium name="US DOE Joint Genome Institute (JGI-PGF)"/>
            <person name="Walter F."/>
            <person name="Albersmeier A."/>
            <person name="Kalinowski J."/>
            <person name="Ruckert C."/>
        </authorList>
    </citation>
    <scope>NUCLEOTIDE SEQUENCE</scope>
    <source>
        <strain evidence="8">CGMCC 1.15958</strain>
    </source>
</reference>
<dbReference type="InterPro" id="IPR011545">
    <property type="entry name" value="DEAD/DEAH_box_helicase_dom"/>
</dbReference>
<dbReference type="PANTHER" id="PTHR47959:SF1">
    <property type="entry name" value="ATP-DEPENDENT RNA HELICASE DBPA"/>
    <property type="match status" value="1"/>
</dbReference>
<dbReference type="GO" id="GO:0016787">
    <property type="term" value="F:hydrolase activity"/>
    <property type="evidence" value="ECO:0007669"/>
    <property type="project" value="UniProtKB-KW"/>
</dbReference>
<evidence type="ECO:0000259" key="7">
    <source>
        <dbReference type="PROSITE" id="PS51194"/>
    </source>
</evidence>
<evidence type="ECO:0000313" key="8">
    <source>
        <dbReference type="EMBL" id="GGD77193.1"/>
    </source>
</evidence>
<dbReference type="PROSITE" id="PS51192">
    <property type="entry name" value="HELICASE_ATP_BIND_1"/>
    <property type="match status" value="1"/>
</dbReference>